<feature type="coiled-coil region" evidence="1">
    <location>
        <begin position="88"/>
        <end position="116"/>
    </location>
</feature>
<evidence type="ECO:0000259" key="3">
    <source>
        <dbReference type="Pfam" id="PF13387"/>
    </source>
</evidence>
<evidence type="ECO:0000256" key="2">
    <source>
        <dbReference type="SAM" id="Phobius"/>
    </source>
</evidence>
<protein>
    <submittedName>
        <fullName evidence="5">Uncharacterized protein</fullName>
    </submittedName>
</protein>
<evidence type="ECO:0000313" key="5">
    <source>
        <dbReference type="EMBL" id="SKB35153.1"/>
    </source>
</evidence>
<organism evidence="5 6">
    <name type="scientific">Salegentibacter holothuriorum</name>
    <dbReference type="NCBI Taxonomy" id="241145"/>
    <lineage>
        <taxon>Bacteria</taxon>
        <taxon>Pseudomonadati</taxon>
        <taxon>Bacteroidota</taxon>
        <taxon>Flavobacteriia</taxon>
        <taxon>Flavobacteriales</taxon>
        <taxon>Flavobacteriaceae</taxon>
        <taxon>Salegentibacter</taxon>
    </lineage>
</organism>
<dbReference type="Proteomes" id="UP000190230">
    <property type="component" value="Unassembled WGS sequence"/>
</dbReference>
<proteinExistence type="predicted"/>
<dbReference type="RefSeq" id="WP_176132714.1">
    <property type="nucleotide sequence ID" value="NZ_FUYY01000001.1"/>
</dbReference>
<keyword evidence="2" id="KW-0472">Membrane</keyword>
<feature type="transmembrane region" description="Helical" evidence="2">
    <location>
        <begin position="338"/>
        <end position="354"/>
    </location>
</feature>
<dbReference type="AlphaFoldDB" id="A0A1T5AKM5"/>
<dbReference type="STRING" id="241145.SAMN05660776_0634"/>
<keyword evidence="2" id="KW-1133">Transmembrane helix</keyword>
<evidence type="ECO:0000259" key="4">
    <source>
        <dbReference type="Pfam" id="PF25221"/>
    </source>
</evidence>
<evidence type="ECO:0000256" key="1">
    <source>
        <dbReference type="SAM" id="Coils"/>
    </source>
</evidence>
<sequence length="375" mass="43890">MRKIIIFIFLITQFCFSQNAPEISILTCSPGEEVYSIFGHSAIRIVDNDKDIVYNFGMFDFDTPNFTLKFVTGRLKYQLGIQETDNFIKIYSNENRKVSEQKLKLQKQQKNELIEKLNFLYRPENRYYTYSFIEKNCSTEIRDLLIENGVKFPKANLEKSNRDLINSHLITKPWIRFGTNLMLGKSLDEKSNKFQSMFLPKYLEQEINNSTINGHKLEKSRKSLNNVKSKEGSELYKWTSPIVIFSILLIIYLFKFYKPFETIFSLCIGTIGLILLLMWIFSEHPEVKNNLNILWANPLYLLYIPIKNNEQLKKFIAYILITFLVISILIWITNYQSFDVGIIPVLLILTIMNVRHIKTGYNIGSSQITGLVEKV</sequence>
<keyword evidence="1" id="KW-0175">Coiled coil</keyword>
<feature type="domain" description="Lnb-like transmembrane" evidence="4">
    <location>
        <begin position="242"/>
        <end position="357"/>
    </location>
</feature>
<dbReference type="Pfam" id="PF25221">
    <property type="entry name" value="5TMH_Lnb"/>
    <property type="match status" value="1"/>
</dbReference>
<dbReference type="InterPro" id="IPR057436">
    <property type="entry name" value="5TMH_Lnb"/>
</dbReference>
<evidence type="ECO:0000313" key="6">
    <source>
        <dbReference type="Proteomes" id="UP000190230"/>
    </source>
</evidence>
<dbReference type="InterPro" id="IPR025178">
    <property type="entry name" value="Lnb_N"/>
</dbReference>
<feature type="domain" description="Lnb N-terminal periplasmic" evidence="3">
    <location>
        <begin position="21"/>
        <end position="156"/>
    </location>
</feature>
<feature type="transmembrane region" description="Helical" evidence="2">
    <location>
        <begin position="263"/>
        <end position="281"/>
    </location>
</feature>
<gene>
    <name evidence="5" type="ORF">SAMN05660776_0634</name>
</gene>
<keyword evidence="2" id="KW-0812">Transmembrane</keyword>
<dbReference type="EMBL" id="FUYY01000001">
    <property type="protein sequence ID" value="SKB35153.1"/>
    <property type="molecule type" value="Genomic_DNA"/>
</dbReference>
<dbReference type="Pfam" id="PF13387">
    <property type="entry name" value="Lnb_N"/>
    <property type="match status" value="1"/>
</dbReference>
<feature type="transmembrane region" description="Helical" evidence="2">
    <location>
        <begin position="287"/>
        <end position="303"/>
    </location>
</feature>
<feature type="transmembrane region" description="Helical" evidence="2">
    <location>
        <begin position="235"/>
        <end position="254"/>
    </location>
</feature>
<name>A0A1T5AKM5_9FLAO</name>
<accession>A0A1T5AKM5</accession>
<reference evidence="6" key="1">
    <citation type="submission" date="2017-02" db="EMBL/GenBank/DDBJ databases">
        <authorList>
            <person name="Varghese N."/>
            <person name="Submissions S."/>
        </authorList>
    </citation>
    <scope>NUCLEOTIDE SEQUENCE [LARGE SCALE GENOMIC DNA]</scope>
    <source>
        <strain evidence="6">DSM 23405</strain>
    </source>
</reference>
<feature type="transmembrane region" description="Helical" evidence="2">
    <location>
        <begin position="315"/>
        <end position="332"/>
    </location>
</feature>
<keyword evidence="6" id="KW-1185">Reference proteome</keyword>